<dbReference type="PANTHER" id="PTHR31836:SF28">
    <property type="entry name" value="SRCR DOMAIN-CONTAINING PROTEIN-RELATED"/>
    <property type="match status" value="1"/>
</dbReference>
<dbReference type="Proteomes" id="UP000007431">
    <property type="component" value="Unassembled WGS sequence"/>
</dbReference>
<name>D8PXI3_SCHCM</name>
<dbReference type="VEuPathDB" id="FungiDB:SCHCODRAFT_02616224"/>
<keyword evidence="1 2" id="KW-0732">Signal</keyword>
<reference evidence="3 4" key="1">
    <citation type="journal article" date="2010" name="Nat. Biotechnol.">
        <title>Genome sequence of the model mushroom Schizophyllum commune.</title>
        <authorList>
            <person name="Ohm R.A."/>
            <person name="de Jong J.F."/>
            <person name="Lugones L.G."/>
            <person name="Aerts A."/>
            <person name="Kothe E."/>
            <person name="Stajich J.E."/>
            <person name="de Vries R.P."/>
            <person name="Record E."/>
            <person name="Levasseur A."/>
            <person name="Baker S.E."/>
            <person name="Bartholomew K.A."/>
            <person name="Coutinho P.M."/>
            <person name="Erdmann S."/>
            <person name="Fowler T.J."/>
            <person name="Gathman A.C."/>
            <person name="Lombard V."/>
            <person name="Henrissat B."/>
            <person name="Knabe N."/>
            <person name="Kuees U."/>
            <person name="Lilly W.W."/>
            <person name="Lindquist E."/>
            <person name="Lucas S."/>
            <person name="Magnuson J.K."/>
            <person name="Piumi F."/>
            <person name="Raudaskoski M."/>
            <person name="Salamov A."/>
            <person name="Schmutz J."/>
            <person name="Schwarze F.W.M.R."/>
            <person name="vanKuyk P.A."/>
            <person name="Horton J.S."/>
            <person name="Grigoriev I.V."/>
            <person name="Woesten H.A.B."/>
        </authorList>
    </citation>
    <scope>NUCLEOTIDE SEQUENCE [LARGE SCALE GENOMIC DNA]</scope>
    <source>
        <strain evidence="4">H4-8 / FGSC 9210</strain>
    </source>
</reference>
<accession>D8PXI3</accession>
<evidence type="ECO:0000313" key="4">
    <source>
        <dbReference type="Proteomes" id="UP000007431"/>
    </source>
</evidence>
<dbReference type="CDD" id="cd22191">
    <property type="entry name" value="DPBB_RlpA_EXP_N-like"/>
    <property type="match status" value="1"/>
</dbReference>
<dbReference type="SUPFAM" id="SSF50685">
    <property type="entry name" value="Barwin-like endoglucanases"/>
    <property type="match status" value="1"/>
</dbReference>
<evidence type="ECO:0000256" key="2">
    <source>
        <dbReference type="SAM" id="SignalP"/>
    </source>
</evidence>
<gene>
    <name evidence="3" type="ORF">SCHCODRAFT_84846</name>
</gene>
<dbReference type="PANTHER" id="PTHR31836">
    <property type="match status" value="1"/>
</dbReference>
<dbReference type="Gene3D" id="2.40.40.10">
    <property type="entry name" value="RlpA-like domain"/>
    <property type="match status" value="1"/>
</dbReference>
<evidence type="ECO:0000256" key="1">
    <source>
        <dbReference type="ARBA" id="ARBA00022729"/>
    </source>
</evidence>
<dbReference type="OMA" id="ELSISWH"/>
<dbReference type="InParanoid" id="D8PXI3"/>
<feature type="signal peptide" evidence="2">
    <location>
        <begin position="1"/>
        <end position="22"/>
    </location>
</feature>
<dbReference type="OrthoDB" id="406505at2759"/>
<organism evidence="4">
    <name type="scientific">Schizophyllum commune (strain H4-8 / FGSC 9210)</name>
    <name type="common">Split gill fungus</name>
    <dbReference type="NCBI Taxonomy" id="578458"/>
    <lineage>
        <taxon>Eukaryota</taxon>
        <taxon>Fungi</taxon>
        <taxon>Dikarya</taxon>
        <taxon>Basidiomycota</taxon>
        <taxon>Agaricomycotina</taxon>
        <taxon>Agaricomycetes</taxon>
        <taxon>Agaricomycetidae</taxon>
        <taxon>Agaricales</taxon>
        <taxon>Schizophyllaceae</taxon>
        <taxon>Schizophyllum</taxon>
    </lineage>
</organism>
<proteinExistence type="predicted"/>
<dbReference type="RefSeq" id="XP_003033990.1">
    <property type="nucleotide sequence ID" value="XM_003033944.1"/>
</dbReference>
<protein>
    <submittedName>
        <fullName evidence="3">Non-Catalytic module family EXPN protein</fullName>
    </submittedName>
</protein>
<dbReference type="eggNOG" id="ENOG502S6X4">
    <property type="taxonomic scope" value="Eukaryota"/>
</dbReference>
<dbReference type="STRING" id="578458.D8PXI3"/>
<dbReference type="KEGG" id="scm:SCHCO_02616224"/>
<feature type="chain" id="PRO_5003120355" evidence="2">
    <location>
        <begin position="23"/>
        <end position="135"/>
    </location>
</feature>
<dbReference type="InterPro" id="IPR036908">
    <property type="entry name" value="RlpA-like_sf"/>
</dbReference>
<sequence length="135" mass="14770">MAMTRAILFLVSFFAFLAVSFGAPIAEASEVDKRIVHHKGRLTWYTPGLGNCGNYDTESDMVIAISKDRYDNNNGGNCNQWIKIKNTANGKMATGQVRDSCPGCGYDDLDLSPALFQALGSLDDGVLQSSWHFLN</sequence>
<dbReference type="AlphaFoldDB" id="D8PXI3"/>
<dbReference type="HOGENOM" id="CLU_047639_6_0_1"/>
<dbReference type="InterPro" id="IPR051477">
    <property type="entry name" value="Expansin_CellWall"/>
</dbReference>
<dbReference type="EMBL" id="GL377304">
    <property type="protein sequence ID" value="EFI99087.1"/>
    <property type="molecule type" value="Genomic_DNA"/>
</dbReference>
<evidence type="ECO:0000313" key="3">
    <source>
        <dbReference type="EMBL" id="EFI99087.1"/>
    </source>
</evidence>
<dbReference type="GeneID" id="9585775"/>
<keyword evidence="4" id="KW-1185">Reference proteome</keyword>